<organism evidence="2 3">
    <name type="scientific">Thermoanaerobacter pentosaceus</name>
    <dbReference type="NCBI Taxonomy" id="694059"/>
    <lineage>
        <taxon>Bacteria</taxon>
        <taxon>Bacillati</taxon>
        <taxon>Bacillota</taxon>
        <taxon>Clostridia</taxon>
        <taxon>Thermoanaerobacterales</taxon>
        <taxon>Thermoanaerobacteraceae</taxon>
        <taxon>Thermoanaerobacter</taxon>
    </lineage>
</organism>
<dbReference type="Proteomes" id="UP001223886">
    <property type="component" value="Unassembled WGS sequence"/>
</dbReference>
<feature type="repeat" description="TPR" evidence="1">
    <location>
        <begin position="59"/>
        <end position="92"/>
    </location>
</feature>
<dbReference type="EMBL" id="JAURUP010000023">
    <property type="protein sequence ID" value="MDP9751482.1"/>
    <property type="molecule type" value="Genomic_DNA"/>
</dbReference>
<name>A0ABT9M5S4_9THEO</name>
<keyword evidence="3" id="KW-1185">Reference proteome</keyword>
<sequence>MLENAYKIFTDAEEISYISDYYRYRSIYELQSNNLDTALEYCNKSISAAMESRNDMKKLKALRLKGIILANMGDYAEALQMYEESIQLALQLESDYEAAKGFYRRHSLFYVLKRYEEARQDLEEARKAIGRIDKCRWTQIIQQSNCLN</sequence>
<dbReference type="PROSITE" id="PS50005">
    <property type="entry name" value="TPR"/>
    <property type="match status" value="1"/>
</dbReference>
<evidence type="ECO:0000313" key="3">
    <source>
        <dbReference type="Proteomes" id="UP001223886"/>
    </source>
</evidence>
<accession>A0ABT9M5S4</accession>
<protein>
    <submittedName>
        <fullName evidence="2">Tetratricopeptide (TPR) repeat protein</fullName>
    </submittedName>
</protein>
<dbReference type="SMART" id="SM00028">
    <property type="entry name" value="TPR"/>
    <property type="match status" value="3"/>
</dbReference>
<dbReference type="InterPro" id="IPR019734">
    <property type="entry name" value="TPR_rpt"/>
</dbReference>
<keyword evidence="1" id="KW-0802">TPR repeat</keyword>
<dbReference type="RefSeq" id="WP_307681390.1">
    <property type="nucleotide sequence ID" value="NZ_JAURUP010000023.1"/>
</dbReference>
<reference evidence="2 3" key="1">
    <citation type="submission" date="2023-07" db="EMBL/GenBank/DDBJ databases">
        <title>Genomic Encyclopedia of Type Strains, Phase IV (KMG-IV): sequencing the most valuable type-strain genomes for metagenomic binning, comparative biology and taxonomic classification.</title>
        <authorList>
            <person name="Goeker M."/>
        </authorList>
    </citation>
    <scope>NUCLEOTIDE SEQUENCE [LARGE SCALE GENOMIC DNA]</scope>
    <source>
        <strain evidence="2 3">DSM 25963</strain>
    </source>
</reference>
<gene>
    <name evidence="2" type="ORF">J2S24_001993</name>
</gene>
<proteinExistence type="predicted"/>
<evidence type="ECO:0000313" key="2">
    <source>
        <dbReference type="EMBL" id="MDP9751482.1"/>
    </source>
</evidence>
<dbReference type="Gene3D" id="1.25.40.10">
    <property type="entry name" value="Tetratricopeptide repeat domain"/>
    <property type="match status" value="1"/>
</dbReference>
<dbReference type="Pfam" id="PF13424">
    <property type="entry name" value="TPR_12"/>
    <property type="match status" value="1"/>
</dbReference>
<evidence type="ECO:0000256" key="1">
    <source>
        <dbReference type="PROSITE-ProRule" id="PRU00339"/>
    </source>
</evidence>
<comment type="caution">
    <text evidence="2">The sequence shown here is derived from an EMBL/GenBank/DDBJ whole genome shotgun (WGS) entry which is preliminary data.</text>
</comment>
<dbReference type="SUPFAM" id="SSF48452">
    <property type="entry name" value="TPR-like"/>
    <property type="match status" value="1"/>
</dbReference>
<dbReference type="InterPro" id="IPR011990">
    <property type="entry name" value="TPR-like_helical_dom_sf"/>
</dbReference>